<dbReference type="AlphaFoldDB" id="A0A9P1JVA5"/>
<feature type="compositionally biased region" description="Basic residues" evidence="1">
    <location>
        <begin position="152"/>
        <end position="162"/>
    </location>
</feature>
<dbReference type="Proteomes" id="UP000007319">
    <property type="component" value="Plasmid AZOBR_p1"/>
</dbReference>
<evidence type="ECO:0000256" key="1">
    <source>
        <dbReference type="SAM" id="MobiDB-lite"/>
    </source>
</evidence>
<reference evidence="2 3" key="1">
    <citation type="journal article" date="2011" name="PLoS Genet.">
        <title>Azospirillum genomes reveal transition of bacteria from aquatic to terrestrial environments.</title>
        <authorList>
            <person name="Wisniewski-Dye F."/>
            <person name="Borziak K."/>
            <person name="Khalsa-Moyers G."/>
            <person name="Alexandre G."/>
            <person name="Sukharnikov L.O."/>
            <person name="Wuichet K."/>
            <person name="Hurst G.B."/>
            <person name="McDonald W.H."/>
            <person name="Robertson J.S."/>
            <person name="Barbe V."/>
            <person name="Calteau A."/>
            <person name="Rouy Z."/>
            <person name="Mangenot S."/>
            <person name="Prigent-Combaret C."/>
            <person name="Normand P."/>
            <person name="Boyer M."/>
            <person name="Siguier P."/>
            <person name="Dessaux Y."/>
            <person name="Elmerich C."/>
            <person name="Condemine G."/>
            <person name="Krishnen G."/>
            <person name="Kennedy I."/>
            <person name="Paterson A.H."/>
            <person name="Gonzalez V."/>
            <person name="Mavingui P."/>
            <person name="Zhulin I.B."/>
        </authorList>
    </citation>
    <scope>NUCLEOTIDE SEQUENCE [LARGE SCALE GENOMIC DNA]</scope>
    <source>
        <strain evidence="2 3">Sp245</strain>
    </source>
</reference>
<feature type="region of interest" description="Disordered" evidence="1">
    <location>
        <begin position="152"/>
        <end position="270"/>
    </location>
</feature>
<dbReference type="SUPFAM" id="SSF52172">
    <property type="entry name" value="CheY-like"/>
    <property type="match status" value="1"/>
</dbReference>
<organism evidence="2 3">
    <name type="scientific">Azospirillum baldaniorum</name>
    <dbReference type="NCBI Taxonomy" id="1064539"/>
    <lineage>
        <taxon>Bacteria</taxon>
        <taxon>Pseudomonadati</taxon>
        <taxon>Pseudomonadota</taxon>
        <taxon>Alphaproteobacteria</taxon>
        <taxon>Rhodospirillales</taxon>
        <taxon>Azospirillaceae</taxon>
        <taxon>Azospirillum</taxon>
    </lineage>
</organism>
<gene>
    <name evidence="2" type="ORF">AZOBR_p1100038</name>
</gene>
<geneLocation type="plasmid" evidence="2 3">
    <name>AZOBR_p1</name>
</geneLocation>
<evidence type="ECO:0000313" key="3">
    <source>
        <dbReference type="Proteomes" id="UP000007319"/>
    </source>
</evidence>
<dbReference type="KEGG" id="abs:AZOBR_p1100038"/>
<dbReference type="InterPro" id="IPR011006">
    <property type="entry name" value="CheY-like_superfamily"/>
</dbReference>
<evidence type="ECO:0000313" key="2">
    <source>
        <dbReference type="EMBL" id="CCD00472.1"/>
    </source>
</evidence>
<sequence length="270" mass="29357">MSGPRALIVIASQTQGLLLKLMLEEQGIEASCVETVEPAVAELSRRPFDLLMVEADGEAARTLTELRRRCPAPAMLLGSAERAAEAGVPADVHWTDPADTQGVVRQAMALLDRRNAPPTVSDILQRARILVVDDSATYREFLRAELEGGRLPRRRRAQRRRGGGGAGGRGAGLRDPRPRDAGHQRHPAVRAVRPFPPAPRPVLPDRHPDQPGGRRPPDRQPDRRRRRLRGQVAADGHPEDPPDGPAPPEIHGGGPPRPPLAPNAFRIEGV</sequence>
<name>A0A9P1JVA5_9PROT</name>
<proteinExistence type="predicted"/>
<protein>
    <recommendedName>
        <fullName evidence="4">Response regulatory domain-containing protein</fullName>
    </recommendedName>
</protein>
<evidence type="ECO:0008006" key="4">
    <source>
        <dbReference type="Google" id="ProtNLM"/>
    </source>
</evidence>
<dbReference type="EMBL" id="HE577328">
    <property type="protein sequence ID" value="CCD00472.1"/>
    <property type="molecule type" value="Genomic_DNA"/>
</dbReference>
<keyword evidence="3" id="KW-1185">Reference proteome</keyword>
<accession>A0A9P1JVA5</accession>
<keyword evidence="2" id="KW-0614">Plasmid</keyword>
<feature type="compositionally biased region" description="Basic and acidic residues" evidence="1">
    <location>
        <begin position="172"/>
        <end position="183"/>
    </location>
</feature>